<dbReference type="SMART" id="SM00228">
    <property type="entry name" value="PDZ"/>
    <property type="match status" value="1"/>
</dbReference>
<dbReference type="PROSITE" id="PS50106">
    <property type="entry name" value="PDZ"/>
    <property type="match status" value="1"/>
</dbReference>
<dbReference type="InterPro" id="IPR052122">
    <property type="entry name" value="Intracell_Traff_Signaling_Reg"/>
</dbReference>
<evidence type="ECO:0000256" key="2">
    <source>
        <dbReference type="ARBA" id="ARBA00022490"/>
    </source>
</evidence>
<feature type="domain" description="PDZ" evidence="4">
    <location>
        <begin position="65"/>
        <end position="153"/>
    </location>
</feature>
<feature type="region of interest" description="Disordered" evidence="3">
    <location>
        <begin position="199"/>
        <end position="228"/>
    </location>
</feature>
<proteinExistence type="predicted"/>
<evidence type="ECO:0000256" key="3">
    <source>
        <dbReference type="SAM" id="MobiDB-lite"/>
    </source>
</evidence>
<feature type="region of interest" description="Disordered" evidence="3">
    <location>
        <begin position="267"/>
        <end position="390"/>
    </location>
</feature>
<dbReference type="EMBL" id="GIFC01016945">
    <property type="protein sequence ID" value="MXU99028.1"/>
    <property type="molecule type" value="Transcribed_RNA"/>
</dbReference>
<dbReference type="Gene3D" id="2.30.42.10">
    <property type="match status" value="1"/>
</dbReference>
<accession>A0A6B0VCR9</accession>
<feature type="compositionally biased region" description="Polar residues" evidence="3">
    <location>
        <begin position="323"/>
        <end position="354"/>
    </location>
</feature>
<feature type="compositionally biased region" description="Polar residues" evidence="3">
    <location>
        <begin position="1"/>
        <end position="11"/>
    </location>
</feature>
<feature type="compositionally biased region" description="Basic and acidic residues" evidence="3">
    <location>
        <begin position="370"/>
        <end position="390"/>
    </location>
</feature>
<evidence type="ECO:0000259" key="4">
    <source>
        <dbReference type="PROSITE" id="PS50106"/>
    </source>
</evidence>
<dbReference type="GO" id="GO:0005737">
    <property type="term" value="C:cytoplasm"/>
    <property type="evidence" value="ECO:0007669"/>
    <property type="project" value="UniProtKB-SubCell"/>
</dbReference>
<evidence type="ECO:0000256" key="1">
    <source>
        <dbReference type="ARBA" id="ARBA00004496"/>
    </source>
</evidence>
<protein>
    <submittedName>
        <fullName evidence="5">Proteinral receptor for phosphoinositides 1-associated scaffold protein-like isoform x1</fullName>
    </submittedName>
</protein>
<evidence type="ECO:0000313" key="5">
    <source>
        <dbReference type="EMBL" id="MXU99028.1"/>
    </source>
</evidence>
<dbReference type="CDD" id="cd06713">
    <property type="entry name" value="PDZ_tamalin_CYTIP-like"/>
    <property type="match status" value="1"/>
</dbReference>
<dbReference type="AlphaFoldDB" id="A0A6B0VCR9"/>
<dbReference type="SUPFAM" id="SSF50156">
    <property type="entry name" value="PDZ domain-like"/>
    <property type="match status" value="1"/>
</dbReference>
<keyword evidence="2" id="KW-0963">Cytoplasm</keyword>
<feature type="compositionally biased region" description="Basic residues" evidence="3">
    <location>
        <begin position="12"/>
        <end position="30"/>
    </location>
</feature>
<sequence length="390" mass="43784">MLTGNRMSSPKANKKHGKRHHHRRHHHHAHSVLASLETSQHHILERVKNDRVIVTGPEEDRRRRTIIVERRKGSFGFTLQTYGIHHKRDGEIELITYVDYVEYDGPAFRAGMRPGDVILSINGHDMEHVDHKTLVRFIQGCETTMRMVVLFEDCVHKVELHIKYLRLQRLLQDKITELHGLCEKERQLVQTWRERGAKIPPAATSDTCQSDRRASIAGREGALSPPWSQEEDAFASAAHILSVSPWNRHSFKISSIHSDRSFNQLATTANSTSSTTQPSPVSQQKQFATLPKASAAARKNASRSLPSSTVPTPKGSWDGLESRCSTDFSRSTGLSESTDFSESGSVESKLSASRRSVKEEEAGQASSCVVRREASAEKVEVSDRDEVTRL</sequence>
<feature type="region of interest" description="Disordered" evidence="3">
    <location>
        <begin position="1"/>
        <end position="32"/>
    </location>
</feature>
<comment type="subcellular location">
    <subcellularLocation>
        <location evidence="1">Cytoplasm</location>
    </subcellularLocation>
</comment>
<keyword evidence="5" id="KW-0675">Receptor</keyword>
<feature type="compositionally biased region" description="Low complexity" evidence="3">
    <location>
        <begin position="267"/>
        <end position="304"/>
    </location>
</feature>
<dbReference type="InterPro" id="IPR036034">
    <property type="entry name" value="PDZ_sf"/>
</dbReference>
<dbReference type="PANTHER" id="PTHR15963">
    <property type="entry name" value="GENERAL RECEPTOR FOR PHOSPHOINOSITIDES 1-ASSOCIATED SCAFFOLD PROTEIN-RELATED"/>
    <property type="match status" value="1"/>
</dbReference>
<dbReference type="PANTHER" id="PTHR15963:SF5">
    <property type="entry name" value="SHORT SPINDLE 6, ISOFORM A"/>
    <property type="match status" value="1"/>
</dbReference>
<dbReference type="Pfam" id="PF00595">
    <property type="entry name" value="PDZ"/>
    <property type="match status" value="1"/>
</dbReference>
<dbReference type="InterPro" id="IPR001478">
    <property type="entry name" value="PDZ"/>
</dbReference>
<reference evidence="5" key="1">
    <citation type="submission" date="2019-12" db="EMBL/GenBank/DDBJ databases">
        <title>An insight into the sialome of adult female Ixodes ricinus ticks feeding for 6 days.</title>
        <authorList>
            <person name="Perner J."/>
            <person name="Ribeiro J.M.C."/>
        </authorList>
    </citation>
    <scope>NUCLEOTIDE SEQUENCE</scope>
    <source>
        <strain evidence="5">Semi-engorged</strain>
        <tissue evidence="5">Salivary glands</tissue>
    </source>
</reference>
<organism evidence="5">
    <name type="scientific">Ixodes ricinus</name>
    <name type="common">Common tick</name>
    <name type="synonym">Acarus ricinus</name>
    <dbReference type="NCBI Taxonomy" id="34613"/>
    <lineage>
        <taxon>Eukaryota</taxon>
        <taxon>Metazoa</taxon>
        <taxon>Ecdysozoa</taxon>
        <taxon>Arthropoda</taxon>
        <taxon>Chelicerata</taxon>
        <taxon>Arachnida</taxon>
        <taxon>Acari</taxon>
        <taxon>Parasitiformes</taxon>
        <taxon>Ixodida</taxon>
        <taxon>Ixodoidea</taxon>
        <taxon>Ixodidae</taxon>
        <taxon>Ixodinae</taxon>
        <taxon>Ixodes</taxon>
    </lineage>
</organism>
<name>A0A6B0VCR9_IXORI</name>